<feature type="signal peptide" evidence="1">
    <location>
        <begin position="1"/>
        <end position="20"/>
    </location>
</feature>
<keyword evidence="1" id="KW-0732">Signal</keyword>
<organism evidence="2 3">
    <name type="scientific">Algoriphagus limi</name>
    <dbReference type="NCBI Taxonomy" id="2975273"/>
    <lineage>
        <taxon>Bacteria</taxon>
        <taxon>Pseudomonadati</taxon>
        <taxon>Bacteroidota</taxon>
        <taxon>Cytophagia</taxon>
        <taxon>Cytophagales</taxon>
        <taxon>Cyclobacteriaceae</taxon>
        <taxon>Algoriphagus</taxon>
    </lineage>
</organism>
<dbReference type="Proteomes" id="UP001206788">
    <property type="component" value="Unassembled WGS sequence"/>
</dbReference>
<dbReference type="EMBL" id="JANWGH010000001">
    <property type="protein sequence ID" value="MCS5490169.1"/>
    <property type="molecule type" value="Genomic_DNA"/>
</dbReference>
<evidence type="ECO:0000256" key="1">
    <source>
        <dbReference type="SAM" id="SignalP"/>
    </source>
</evidence>
<evidence type="ECO:0000313" key="3">
    <source>
        <dbReference type="Proteomes" id="UP001206788"/>
    </source>
</evidence>
<protein>
    <submittedName>
        <fullName evidence="2">PorT family protein</fullName>
    </submittedName>
</protein>
<dbReference type="RefSeq" id="WP_259413845.1">
    <property type="nucleotide sequence ID" value="NZ_JANWGH010000001.1"/>
</dbReference>
<feature type="chain" id="PRO_5045248886" evidence="1">
    <location>
        <begin position="21"/>
        <end position="272"/>
    </location>
</feature>
<sequence length="272" mass="30719">MQKRFLLLTFITLFSSIAMAQEADTSGVKKEKVYTVLGNSWKVTKYDDGTKVIEWEEDDKDDSPKINHKRSKFHYNFLESEVGINIYPTDKGAPQVKPWGSWFVALHSTGTWKVSKNFHLRSTMGVDWYNFKFEERNIIAVKNPGGLAFVDFDQLPDGPEGTPTKSKISASYASISLVPTIRTNNGNFRFGAGAYAGLRLGGRGKYVYDDLDGEKQKVFTKSNMYAENFRYGLRGEIGVGDVTFFFNYDLNDLFQPGLGPELQAMSFGIRLD</sequence>
<accession>A0ABT2G4P4</accession>
<name>A0ABT2G4P4_9BACT</name>
<keyword evidence="3" id="KW-1185">Reference proteome</keyword>
<reference evidence="2 3" key="1">
    <citation type="submission" date="2022-08" db="EMBL/GenBank/DDBJ databases">
        <title>Algoriphagus sp. CAU 1643 isolated from mud.</title>
        <authorList>
            <person name="Kim W."/>
        </authorList>
    </citation>
    <scope>NUCLEOTIDE SEQUENCE [LARGE SCALE GENOMIC DNA]</scope>
    <source>
        <strain evidence="2 3">CAU 1643</strain>
    </source>
</reference>
<comment type="caution">
    <text evidence="2">The sequence shown here is derived from an EMBL/GenBank/DDBJ whole genome shotgun (WGS) entry which is preliminary data.</text>
</comment>
<evidence type="ECO:0000313" key="2">
    <source>
        <dbReference type="EMBL" id="MCS5490169.1"/>
    </source>
</evidence>
<proteinExistence type="predicted"/>
<gene>
    <name evidence="2" type="ORF">NY014_06995</name>
</gene>